<dbReference type="Proteomes" id="UP000692954">
    <property type="component" value="Unassembled WGS sequence"/>
</dbReference>
<name>A0A8S1PLN1_9CILI</name>
<gene>
    <name evidence="2" type="ORF">PSON_ATCC_30995.1.T0810053</name>
</gene>
<keyword evidence="3" id="KW-1185">Reference proteome</keyword>
<proteinExistence type="predicted"/>
<evidence type="ECO:0000313" key="3">
    <source>
        <dbReference type="Proteomes" id="UP000692954"/>
    </source>
</evidence>
<feature type="compositionally biased region" description="Basic and acidic residues" evidence="1">
    <location>
        <begin position="316"/>
        <end position="351"/>
    </location>
</feature>
<protein>
    <submittedName>
        <fullName evidence="2">Uncharacterized protein</fullName>
    </submittedName>
</protein>
<accession>A0A8S1PLN1</accession>
<sequence>MDIEFDEVMKIFRSNLPYEEIQAMVSSSLEKWQIDYIKNIESEEYKQAFQIGKKVCVILQQNLKQLCLKIQNQLPNIKDIKDIIINILDDNRQFSEAEINQMFDIKVKLKNNDDILPFELKRLQEYLEDHLFFLISFVNNIGAIQILRKNIQIGLNYLCRALFIRSYLVTKNLFIYQQIHLQLNICYALNQMNKPQQAIQLITYPMQILEEMSQDSKTHDFLIKNRIIFSLIEFQINNRQKAMIPYPKEIPPYQIHYHLLLGYQFYAQIFEVLGKTKSQQECQQYFNRMYDEYKRMNPKAFEQLKQKQEILAAQLEKKTSRQTTEQKQERQKTEQKQRTEQREEENRKSEREQDDNSIVFFQAWEDDLFNVAMNLREEQDCLEIIIYSIEIGFTRKLYVSLLDLRGDYQDMQTYKDLFDQIQIVDLERGQFDLVNQRWYETLSGCMHRIAN</sequence>
<comment type="caution">
    <text evidence="2">The sequence shown here is derived from an EMBL/GenBank/DDBJ whole genome shotgun (WGS) entry which is preliminary data.</text>
</comment>
<evidence type="ECO:0000313" key="2">
    <source>
        <dbReference type="EMBL" id="CAD8103856.1"/>
    </source>
</evidence>
<dbReference type="EMBL" id="CAJJDN010000081">
    <property type="protein sequence ID" value="CAD8103856.1"/>
    <property type="molecule type" value="Genomic_DNA"/>
</dbReference>
<dbReference type="OrthoDB" id="300691at2759"/>
<reference evidence="2" key="1">
    <citation type="submission" date="2021-01" db="EMBL/GenBank/DDBJ databases">
        <authorList>
            <consortium name="Genoscope - CEA"/>
            <person name="William W."/>
        </authorList>
    </citation>
    <scope>NUCLEOTIDE SEQUENCE</scope>
</reference>
<dbReference type="AlphaFoldDB" id="A0A8S1PLN1"/>
<evidence type="ECO:0000256" key="1">
    <source>
        <dbReference type="SAM" id="MobiDB-lite"/>
    </source>
</evidence>
<feature type="region of interest" description="Disordered" evidence="1">
    <location>
        <begin position="316"/>
        <end position="353"/>
    </location>
</feature>
<organism evidence="2 3">
    <name type="scientific">Paramecium sonneborni</name>
    <dbReference type="NCBI Taxonomy" id="65129"/>
    <lineage>
        <taxon>Eukaryota</taxon>
        <taxon>Sar</taxon>
        <taxon>Alveolata</taxon>
        <taxon>Ciliophora</taxon>
        <taxon>Intramacronucleata</taxon>
        <taxon>Oligohymenophorea</taxon>
        <taxon>Peniculida</taxon>
        <taxon>Parameciidae</taxon>
        <taxon>Paramecium</taxon>
    </lineage>
</organism>